<dbReference type="OrthoDB" id="5291879at2"/>
<accession>A0A1E7ZGY1</accession>
<dbReference type="PANTHER" id="PTHR12149">
    <property type="entry name" value="FRUCTOSAMINE 3 KINASE-RELATED PROTEIN"/>
    <property type="match status" value="1"/>
</dbReference>
<name>A0A1E7ZGY1_9ALTE</name>
<evidence type="ECO:0008006" key="5">
    <source>
        <dbReference type="Google" id="ProtNLM"/>
    </source>
</evidence>
<gene>
    <name evidence="3" type="ORF">BFC18_02215</name>
</gene>
<sequence>MWHFICEHISDVTQTFFSISKRNAVSGGDTHSAFVINDESHRYFVKINPLVNGQRLRYEMDGLQALSASGTMHIPQLICYGLADEGAKQFEYMVLEHLRFQNPQPEAWYELGAQLATLHQTTTAKQSGWHENNFIGQTAQRNTFSNDWARFFAEHRIGNMLEHCARRDLRVANIDVLVTQVHRLLQPHIPQASLLHGDLWQGNVGFCRYGPTIFDPAIYYGDRETDIAMTELFGAFPSPFYQGYNSVWPLAAEYELRKHIYNLYHLLNHALMFGGHYIDSCKSQIAQIRNVH</sequence>
<organism evidence="3 4">
    <name type="scientific">Alteromonas confluentis</name>
    <dbReference type="NCBI Taxonomy" id="1656094"/>
    <lineage>
        <taxon>Bacteria</taxon>
        <taxon>Pseudomonadati</taxon>
        <taxon>Pseudomonadota</taxon>
        <taxon>Gammaproteobacteria</taxon>
        <taxon>Alteromonadales</taxon>
        <taxon>Alteromonadaceae</taxon>
        <taxon>Alteromonas/Salinimonas group</taxon>
        <taxon>Alteromonas</taxon>
    </lineage>
</organism>
<reference evidence="3 4" key="1">
    <citation type="submission" date="2016-08" db="EMBL/GenBank/DDBJ databases">
        <authorList>
            <person name="Seilhamer J.J."/>
        </authorList>
    </citation>
    <scope>NUCLEOTIDE SEQUENCE [LARGE SCALE GENOMIC DNA]</scope>
    <source>
        <strain evidence="3 4">KCTC 42603</strain>
    </source>
</reference>
<dbReference type="InterPro" id="IPR016477">
    <property type="entry name" value="Fructo-/Ketosamine-3-kinase"/>
</dbReference>
<dbReference type="InterPro" id="IPR011009">
    <property type="entry name" value="Kinase-like_dom_sf"/>
</dbReference>
<proteinExistence type="inferred from homology"/>
<dbReference type="Pfam" id="PF03881">
    <property type="entry name" value="Fructosamin_kin"/>
    <property type="match status" value="1"/>
</dbReference>
<evidence type="ECO:0000256" key="1">
    <source>
        <dbReference type="ARBA" id="ARBA00009460"/>
    </source>
</evidence>
<dbReference type="GO" id="GO:0016301">
    <property type="term" value="F:kinase activity"/>
    <property type="evidence" value="ECO:0007669"/>
    <property type="project" value="UniProtKB-UniRule"/>
</dbReference>
<keyword evidence="2" id="KW-0808">Transferase</keyword>
<comment type="caution">
    <text evidence="3">The sequence shown here is derived from an EMBL/GenBank/DDBJ whole genome shotgun (WGS) entry which is preliminary data.</text>
</comment>
<protein>
    <recommendedName>
        <fullName evidence="5">Fructosamine kinase</fullName>
    </recommendedName>
</protein>
<dbReference type="STRING" id="1656094.BFC18_02215"/>
<dbReference type="SUPFAM" id="SSF56112">
    <property type="entry name" value="Protein kinase-like (PK-like)"/>
    <property type="match status" value="1"/>
</dbReference>
<evidence type="ECO:0000313" key="3">
    <source>
        <dbReference type="EMBL" id="OFC72702.1"/>
    </source>
</evidence>
<dbReference type="PANTHER" id="PTHR12149:SF8">
    <property type="entry name" value="PROTEIN-RIBULOSAMINE 3-KINASE"/>
    <property type="match status" value="1"/>
</dbReference>
<dbReference type="Proteomes" id="UP000175691">
    <property type="component" value="Unassembled WGS sequence"/>
</dbReference>
<dbReference type="AlphaFoldDB" id="A0A1E7ZGY1"/>
<dbReference type="EMBL" id="MDHN01000003">
    <property type="protein sequence ID" value="OFC72702.1"/>
    <property type="molecule type" value="Genomic_DNA"/>
</dbReference>
<evidence type="ECO:0000256" key="2">
    <source>
        <dbReference type="PIRNR" id="PIRNR006221"/>
    </source>
</evidence>
<comment type="similarity">
    <text evidence="1 2">Belongs to the fructosamine kinase family.</text>
</comment>
<keyword evidence="2" id="KW-0418">Kinase</keyword>
<keyword evidence="4" id="KW-1185">Reference proteome</keyword>
<dbReference type="PIRSF" id="PIRSF006221">
    <property type="entry name" value="Ketosamine-3-kinase"/>
    <property type="match status" value="1"/>
</dbReference>
<evidence type="ECO:0000313" key="4">
    <source>
        <dbReference type="Proteomes" id="UP000175691"/>
    </source>
</evidence>
<dbReference type="Gene3D" id="3.30.200.20">
    <property type="entry name" value="Phosphorylase Kinase, domain 1"/>
    <property type="match status" value="1"/>
</dbReference>
<dbReference type="Gene3D" id="3.90.1200.10">
    <property type="match status" value="1"/>
</dbReference>